<protein>
    <submittedName>
        <fullName evidence="2">Uncharacterized protein</fullName>
    </submittedName>
</protein>
<accession>A0A7L6WIV5</accession>
<keyword evidence="1" id="KW-0472">Membrane</keyword>
<dbReference type="RefSeq" id="WP_181670852.1">
    <property type="nucleotide sequence ID" value="NZ_CP054153.1"/>
</dbReference>
<name>A0A7L6WIV5_STRSL</name>
<dbReference type="EMBL" id="CP054153">
    <property type="protein sequence ID" value="QMI50202.1"/>
    <property type="molecule type" value="Genomic_DNA"/>
</dbReference>
<dbReference type="Proteomes" id="UP000516705">
    <property type="component" value="Chromosome"/>
</dbReference>
<feature type="transmembrane region" description="Helical" evidence="1">
    <location>
        <begin position="35"/>
        <end position="56"/>
    </location>
</feature>
<keyword evidence="1" id="KW-0812">Transmembrane</keyword>
<evidence type="ECO:0000256" key="1">
    <source>
        <dbReference type="SAM" id="Phobius"/>
    </source>
</evidence>
<feature type="transmembrane region" description="Helical" evidence="1">
    <location>
        <begin position="6"/>
        <end position="23"/>
    </location>
</feature>
<keyword evidence="1" id="KW-1133">Transmembrane helix</keyword>
<organism evidence="2 3">
    <name type="scientific">Streptococcus salivarius</name>
    <dbReference type="NCBI Taxonomy" id="1304"/>
    <lineage>
        <taxon>Bacteria</taxon>
        <taxon>Bacillati</taxon>
        <taxon>Bacillota</taxon>
        <taxon>Bacilli</taxon>
        <taxon>Lactobacillales</taxon>
        <taxon>Streptococcaceae</taxon>
        <taxon>Streptococcus</taxon>
    </lineage>
</organism>
<gene>
    <name evidence="2" type="ORF">HRE60_00590</name>
</gene>
<proteinExistence type="predicted"/>
<evidence type="ECO:0000313" key="2">
    <source>
        <dbReference type="EMBL" id="QMI50202.1"/>
    </source>
</evidence>
<evidence type="ECO:0000313" key="3">
    <source>
        <dbReference type="Proteomes" id="UP000516705"/>
    </source>
</evidence>
<reference evidence="2 3" key="1">
    <citation type="journal article" date="2020" name="Microbiol. Resour. Announc.">
        <title>Complete Genome Sequence of Streptococcus salivarius DB-B5, a Novel Probiotic Candidate Isolated from the Supragingival Plaque of a Healthy Female Subject.</title>
        <authorList>
            <person name="Fields F.R."/>
            <person name="Li X."/>
            <person name="Navarre W.W."/>
            <person name="Naito M."/>
        </authorList>
    </citation>
    <scope>NUCLEOTIDE SEQUENCE [LARGE SCALE GENOMIC DNA]</scope>
    <source>
        <strain evidence="2 3">DB-B5</strain>
    </source>
</reference>
<dbReference type="AlphaFoldDB" id="A0A7L6WIV5"/>
<sequence length="211" mass="24105">MNPITFTLIVFIIAIGTYIFLKAQGNWRKALVELIRALAVIFGCIARIGEFFGGVFRHMSNGLKSFDEESNLEAIKEHENQKEDLARAGRIIYSEFGALRNSDEQVKKLLHNFYYDSLSNTYKIAFARFMEISEREGIISKLREVANSAIADNMYYVAEITSPQLANGTGGYYISKVIFDLKSNNEQRERRLAQHTEREHSEVDSVESVMD</sequence>